<evidence type="ECO:0000313" key="2">
    <source>
        <dbReference type="Proteomes" id="UP000019376"/>
    </source>
</evidence>
<proteinExistence type="predicted"/>
<dbReference type="EMBL" id="KB644415">
    <property type="protein sequence ID" value="EPS34169.1"/>
    <property type="molecule type" value="Genomic_DNA"/>
</dbReference>
<gene>
    <name evidence="1" type="ORF">PDE_09133</name>
</gene>
<keyword evidence="2" id="KW-1185">Reference proteome</keyword>
<dbReference type="HOGENOM" id="CLU_2498579_0_0_1"/>
<accession>S7ZUQ2</accession>
<dbReference type="Proteomes" id="UP000019376">
    <property type="component" value="Unassembled WGS sequence"/>
</dbReference>
<reference evidence="1 2" key="1">
    <citation type="journal article" date="2013" name="PLoS ONE">
        <title>Genomic and secretomic analyses reveal unique features of the lignocellulolytic enzyme system of Penicillium decumbens.</title>
        <authorList>
            <person name="Liu G."/>
            <person name="Zhang L."/>
            <person name="Wei X."/>
            <person name="Zou G."/>
            <person name="Qin Y."/>
            <person name="Ma L."/>
            <person name="Li J."/>
            <person name="Zheng H."/>
            <person name="Wang S."/>
            <person name="Wang C."/>
            <person name="Xun L."/>
            <person name="Zhao G.-P."/>
            <person name="Zhou Z."/>
            <person name="Qu Y."/>
        </authorList>
    </citation>
    <scope>NUCLEOTIDE SEQUENCE [LARGE SCALE GENOMIC DNA]</scope>
    <source>
        <strain evidence="2">114-2 / CGMCC 5302</strain>
    </source>
</reference>
<sequence>MSLLLVQPEMVRHKNKTSNLCAIHPIRFSGPCKTAAIGSFTSFRQPAQPAQPASTYPLCLACNSDWRITIYLMLGVYARVLCHIVM</sequence>
<dbReference type="AlphaFoldDB" id="S7ZUQ2"/>
<evidence type="ECO:0000313" key="1">
    <source>
        <dbReference type="EMBL" id="EPS34169.1"/>
    </source>
</evidence>
<protein>
    <submittedName>
        <fullName evidence="1">Uncharacterized protein</fullName>
    </submittedName>
</protein>
<organism evidence="1 2">
    <name type="scientific">Penicillium oxalicum (strain 114-2 / CGMCC 5302)</name>
    <name type="common">Penicillium decumbens</name>
    <dbReference type="NCBI Taxonomy" id="933388"/>
    <lineage>
        <taxon>Eukaryota</taxon>
        <taxon>Fungi</taxon>
        <taxon>Dikarya</taxon>
        <taxon>Ascomycota</taxon>
        <taxon>Pezizomycotina</taxon>
        <taxon>Eurotiomycetes</taxon>
        <taxon>Eurotiomycetidae</taxon>
        <taxon>Eurotiales</taxon>
        <taxon>Aspergillaceae</taxon>
        <taxon>Penicillium</taxon>
    </lineage>
</organism>
<name>S7ZUQ2_PENO1</name>